<reference evidence="1" key="1">
    <citation type="submission" date="2023-04" db="EMBL/GenBank/DDBJ databases">
        <title>Draft Genome sequencing of Naganishia species isolated from polar environments using Oxford Nanopore Technology.</title>
        <authorList>
            <person name="Leo P."/>
            <person name="Venkateswaran K."/>
        </authorList>
    </citation>
    <scope>NUCLEOTIDE SEQUENCE</scope>
    <source>
        <strain evidence="1">MNA-CCFEE 5261</strain>
    </source>
</reference>
<accession>A0ACC2VXR5</accession>
<evidence type="ECO:0000313" key="2">
    <source>
        <dbReference type="Proteomes" id="UP001241377"/>
    </source>
</evidence>
<name>A0ACC2VXR5_9TREE</name>
<gene>
    <name evidence="1" type="ORF">QFC19_004490</name>
</gene>
<dbReference type="EMBL" id="JASBWR010000047">
    <property type="protein sequence ID" value="KAJ9103391.1"/>
    <property type="molecule type" value="Genomic_DNA"/>
</dbReference>
<evidence type="ECO:0000313" key="1">
    <source>
        <dbReference type="EMBL" id="KAJ9103391.1"/>
    </source>
</evidence>
<comment type="caution">
    <text evidence="1">The sequence shown here is derived from an EMBL/GenBank/DDBJ whole genome shotgun (WGS) entry which is preliminary data.</text>
</comment>
<organism evidence="1 2">
    <name type="scientific">Naganishia cerealis</name>
    <dbReference type="NCBI Taxonomy" id="610337"/>
    <lineage>
        <taxon>Eukaryota</taxon>
        <taxon>Fungi</taxon>
        <taxon>Dikarya</taxon>
        <taxon>Basidiomycota</taxon>
        <taxon>Agaricomycotina</taxon>
        <taxon>Tremellomycetes</taxon>
        <taxon>Filobasidiales</taxon>
        <taxon>Filobasidiaceae</taxon>
        <taxon>Naganishia</taxon>
    </lineage>
</organism>
<sequence length="236" mass="25899">MISFYQKINAKVASSDVKQFVHCKIGYVAVRTQQMYPSEISIRFVPVLTIRFSQHFGLVDVDVADSHALECYHMADLAFQPQTRHLAAGGVDNVHRKSRGSRKHSQQPSHYVDKCIRTDLKGCRLSRFRAHSEKRDLSDCVSTTANEEHNLPTYTAAPSSGETVMTVDTSDPSASSIPAGHDHSQPTPASNADPKPVSTESVLPPHHEERSKIARDSSMASVQLPATGPHSVTTNV</sequence>
<protein>
    <submittedName>
        <fullName evidence="1">Uncharacterized protein</fullName>
    </submittedName>
</protein>
<dbReference type="Proteomes" id="UP001241377">
    <property type="component" value="Unassembled WGS sequence"/>
</dbReference>
<proteinExistence type="predicted"/>
<keyword evidence="2" id="KW-1185">Reference proteome</keyword>